<evidence type="ECO:0000256" key="3">
    <source>
        <dbReference type="PROSITE-ProRule" id="PRU00023"/>
    </source>
</evidence>
<dbReference type="SMART" id="SM00248">
    <property type="entry name" value="ANK"/>
    <property type="match status" value="23"/>
</dbReference>
<evidence type="ECO:0000313" key="6">
    <source>
        <dbReference type="Proteomes" id="UP000182658"/>
    </source>
</evidence>
<dbReference type="PANTHER" id="PTHR24123:SF33">
    <property type="entry name" value="PROTEIN HOS4"/>
    <property type="match status" value="1"/>
</dbReference>
<name>A0A1J7J0L9_9PEZI</name>
<feature type="repeat" description="ANK" evidence="3">
    <location>
        <begin position="1476"/>
        <end position="1511"/>
    </location>
</feature>
<dbReference type="InterPro" id="IPR056884">
    <property type="entry name" value="NPHP3-like_N"/>
</dbReference>
<evidence type="ECO:0000313" key="5">
    <source>
        <dbReference type="EMBL" id="OIW33037.1"/>
    </source>
</evidence>
<dbReference type="OrthoDB" id="21416at2759"/>
<dbReference type="Pfam" id="PF00023">
    <property type="entry name" value="Ank"/>
    <property type="match status" value="1"/>
</dbReference>
<organism evidence="5 6">
    <name type="scientific">Coniochaeta ligniaria NRRL 30616</name>
    <dbReference type="NCBI Taxonomy" id="1408157"/>
    <lineage>
        <taxon>Eukaryota</taxon>
        <taxon>Fungi</taxon>
        <taxon>Dikarya</taxon>
        <taxon>Ascomycota</taxon>
        <taxon>Pezizomycotina</taxon>
        <taxon>Sordariomycetes</taxon>
        <taxon>Sordariomycetidae</taxon>
        <taxon>Coniochaetales</taxon>
        <taxon>Coniochaetaceae</taxon>
        <taxon>Coniochaeta</taxon>
    </lineage>
</organism>
<dbReference type="InterPro" id="IPR002110">
    <property type="entry name" value="Ankyrin_rpt"/>
</dbReference>
<feature type="repeat" description="ANK" evidence="3">
    <location>
        <begin position="1512"/>
        <end position="1555"/>
    </location>
</feature>
<dbReference type="PROSITE" id="PS50297">
    <property type="entry name" value="ANK_REP_REGION"/>
    <property type="match status" value="6"/>
</dbReference>
<feature type="repeat" description="ANK" evidence="3">
    <location>
        <begin position="517"/>
        <end position="546"/>
    </location>
</feature>
<feature type="repeat" description="ANK" evidence="3">
    <location>
        <begin position="1794"/>
        <end position="1826"/>
    </location>
</feature>
<feature type="repeat" description="ANK" evidence="3">
    <location>
        <begin position="1148"/>
        <end position="1180"/>
    </location>
</feature>
<dbReference type="PRINTS" id="PR01415">
    <property type="entry name" value="ANKYRIN"/>
</dbReference>
<feature type="repeat" description="ANK" evidence="3">
    <location>
        <begin position="1584"/>
        <end position="1616"/>
    </location>
</feature>
<dbReference type="Proteomes" id="UP000182658">
    <property type="component" value="Unassembled WGS sequence"/>
</dbReference>
<dbReference type="STRING" id="1408157.A0A1J7J0L9"/>
<dbReference type="Gene3D" id="3.40.50.300">
    <property type="entry name" value="P-loop containing nucleotide triphosphate hydrolases"/>
    <property type="match status" value="1"/>
</dbReference>
<protein>
    <submittedName>
        <fullName evidence="5">Ankyrin</fullName>
    </submittedName>
</protein>
<feature type="repeat" description="ANK" evidence="3">
    <location>
        <begin position="547"/>
        <end position="579"/>
    </location>
</feature>
<gene>
    <name evidence="5" type="ORF">CONLIGDRAFT_666425</name>
</gene>
<dbReference type="InterPro" id="IPR036770">
    <property type="entry name" value="Ankyrin_rpt-contain_sf"/>
</dbReference>
<dbReference type="InterPro" id="IPR051165">
    <property type="entry name" value="Multifunctional_ANK_Repeat"/>
</dbReference>
<dbReference type="InterPro" id="IPR027417">
    <property type="entry name" value="P-loop_NTPase"/>
</dbReference>
<dbReference type="Pfam" id="PF24883">
    <property type="entry name" value="NPHP3_N"/>
    <property type="match status" value="1"/>
</dbReference>
<keyword evidence="6" id="KW-1185">Reference proteome</keyword>
<dbReference type="SUPFAM" id="SSF48403">
    <property type="entry name" value="Ankyrin repeat"/>
    <property type="match status" value="5"/>
</dbReference>
<feature type="repeat" description="ANK" evidence="3">
    <location>
        <begin position="690"/>
        <end position="722"/>
    </location>
</feature>
<keyword evidence="2 3" id="KW-0040">ANK repeat</keyword>
<accession>A0A1J7J0L9</accession>
<evidence type="ECO:0000256" key="2">
    <source>
        <dbReference type="ARBA" id="ARBA00023043"/>
    </source>
</evidence>
<evidence type="ECO:0000256" key="1">
    <source>
        <dbReference type="ARBA" id="ARBA00022737"/>
    </source>
</evidence>
<dbReference type="Pfam" id="PF12796">
    <property type="entry name" value="Ank_2"/>
    <property type="match status" value="4"/>
</dbReference>
<proteinExistence type="predicted"/>
<sequence length="2015" mass="223343">MPNSINTADEYEFIDHEETALSPEVVAEIRAWLEPTDYLAESGEFRRHLSSQAPGTGLWICKTEEYRKWHDSLDHGSLWVKGVPGAGKSVTAASIIHHLRTTEDCPVLFFFFRNIVAANFSPRALIQDWLAQLLPFSPKLQFALQPRLESNLADISDADLTQLFLDGVSSVPKLYCIADALDEMSADNRPFLDKLNDLATLRPRSLKLLITSRPKQYLQSALRDSSIVHISLQQQLVDADITSYLNHRFDVAPVSDAQRDHKQQVVDMVARRSEGLFLYAKLTMDQSSRGIPSCRVGANIHERLGEAAPRTWGWHRHPGACPRSSHSCVSSLRLYELASLTQCICPDVVALRGFKALIATCCGPLVEILEDETLQVIHHSFTEFLRGDSCQISKSDVSSLQFPVINSKEAHKHMAINCLRYLRAGSLLLEGETSTRSSSPEMEEESGHFDYRDARLLHPFLSYAVENWAYHVGRHDANDKELFDAIGAFLNPNSLAFRRWLVLQWGAGSTNTKLLPTMLHTAAFSGMSKFVVQLLHEGSSVSVVDSQGRIPLHWAASHGHAEITSLLIQHGSNPDAEDKCGLKPIHLATLKNHAPVVTILLEAGIQPDTIKTKENHGRGYLMGGEKITSGECAILYASQGGHTETVIAMIPFCTPKILEQLLCECSRFNRAEAVLAILAMSDVSADATYCGATALYFACASTNAKCVQALLKRGADARKTSIWTPTRSRAGPWGGPQVEAAPLHNLIAHWGDENDSACRHILQMLIKADADLEQVDGSGNTALLIAAGAPRPQVASGSLHVPAMRALLERGASVKAVDRAGNTALHINLRHYLDLEAVKLLVDYGSDPNQIGSSGSALQCCLCLDKRMRVTGTEKYESIVKYLLEHNADPNQYNGDSSIAVHSWTKAGQEVFRLLLSRCRDNSAKISCWFGLSSEHDKERFVSYLEILLAEGVDIDTRDGDGRTLYLRCLAYDHQPCILQKYGANPDVVDKCGNNALHILGQNSWPWRVKMEKLISDAGLDPLTTNRDGDTLLHHVARWYYGDRKAAAYCSARVPAVNEGPWEVLRPQRTSTLPRRVEYKKGLAPLHLAAMGSGFELDTLVAGGADVRFLTQDSQNVLHLSCRARQPDIVGQILDQYGSLNLSQRDSFGRTALHYACSSGQPESVAFLLAHGADVRAADSEGGTPLHACAEFRSEQRIWETLRNPYRWLRGPPPDPVRVISSEPNREYGDVWYKSADDKPSPQTHTTYFPDVSTIVRMLLDANADIASLNKRKHTALDIALVEGCTEFTEVFATDETLFTKATEYLENDQYLAKRADQIRKYMRAQMTLMRQRSSFPMLDQDNLAYKQVLESPSLYLELLTCDDAAKIITEGFATDPDNSSYYDLVDQLMKSGHIQIAERVSCLILHYSLHANVVGKVNPNHKEPVLTALQLACQSQTPNMLMLQLLVEKLCVDINAHSATNNGDPYYQQNVEVVPGDTALHVLASANHWWQVQGVRYLIAHGADVNARDENGRTPLHKAARGVEYGNNDDHGFWRLTVVRAHLDHGADPNMLDNEGLTPLHQASNAPDIMAELLRRGADPTAGSMSPLFQAIKDQNLAALELLLDHGVSVDTMDEGSDNLAVRNDLTESRKAYALLCAAYGETLNDEVRESVPLLRALVARGADLYLPLNDDETMIHAIFEFADYAIHEGLLQEPCVSRIDFNRRDQRGRSVLVASCDWYGVLPGYAHKHWDPMATAPFIRMLDHKTDATLVDDDGKTALHHLLGNPSIPDDVILHFIYQEEVSPTLLVKDKDGFSPFHYALKILRPEICELLFAKGANILESDPNDLTALHYIAKQCFGTRRYSPRMRGLVINLPNEYFDQCLALWQRFISEGGSINAIDHAGNTPLLAYLASQGTNSRLPEDVDSCHLAHFDKLFPPDSGVDVFAVNREGETALHLITKRVSSYNSSGVHDKLLFEAMMAKGLDPLKEDARGRSALDVASACEKHDIVALLSRIKWSGSAVTQGFQPQSCVR</sequence>
<feature type="domain" description="Nephrocystin 3-like N-terminal" evidence="4">
    <location>
        <begin position="55"/>
        <end position="213"/>
    </location>
</feature>
<dbReference type="EMBL" id="KV875094">
    <property type="protein sequence ID" value="OIW33037.1"/>
    <property type="molecule type" value="Genomic_DNA"/>
</dbReference>
<reference evidence="5 6" key="1">
    <citation type="submission" date="2016-10" db="EMBL/GenBank/DDBJ databases">
        <title>Draft genome sequence of Coniochaeta ligniaria NRRL30616, a lignocellulolytic fungus for bioabatement of inhibitors in plant biomass hydrolysates.</title>
        <authorList>
            <consortium name="DOE Joint Genome Institute"/>
            <person name="Jimenez D.J."/>
            <person name="Hector R.E."/>
            <person name="Riley R."/>
            <person name="Sun H."/>
            <person name="Grigoriev I.V."/>
            <person name="Van Elsas J.D."/>
            <person name="Nichols N.N."/>
        </authorList>
    </citation>
    <scope>NUCLEOTIDE SEQUENCE [LARGE SCALE GENOMIC DNA]</scope>
    <source>
        <strain evidence="5 6">NRRL 30616</strain>
    </source>
</reference>
<feature type="repeat" description="ANK" evidence="3">
    <location>
        <begin position="580"/>
        <end position="612"/>
    </location>
</feature>
<dbReference type="InParanoid" id="A0A1J7J0L9"/>
<dbReference type="Gene3D" id="1.25.40.20">
    <property type="entry name" value="Ankyrin repeat-containing domain"/>
    <property type="match status" value="7"/>
</dbReference>
<dbReference type="PANTHER" id="PTHR24123">
    <property type="entry name" value="ANKYRIN REPEAT-CONTAINING"/>
    <property type="match status" value="1"/>
</dbReference>
<dbReference type="PROSITE" id="PS50088">
    <property type="entry name" value="ANK_REPEAT"/>
    <property type="match status" value="9"/>
</dbReference>
<dbReference type="SUPFAM" id="SSF52540">
    <property type="entry name" value="P-loop containing nucleoside triphosphate hydrolases"/>
    <property type="match status" value="1"/>
</dbReference>
<keyword evidence="1" id="KW-0677">Repeat</keyword>
<dbReference type="Pfam" id="PF13637">
    <property type="entry name" value="Ank_4"/>
    <property type="match status" value="1"/>
</dbReference>
<evidence type="ECO:0000259" key="4">
    <source>
        <dbReference type="Pfam" id="PF24883"/>
    </source>
</evidence>